<dbReference type="RefSeq" id="WP_084658361.1">
    <property type="nucleotide sequence ID" value="NZ_FPKR01000006.1"/>
</dbReference>
<dbReference type="AlphaFoldDB" id="A0A1K2HG69"/>
<dbReference type="SUPFAM" id="SSF55729">
    <property type="entry name" value="Acyl-CoA N-acyltransferases (Nat)"/>
    <property type="match status" value="1"/>
</dbReference>
<dbReference type="Proteomes" id="UP000186513">
    <property type="component" value="Unassembled WGS sequence"/>
</dbReference>
<protein>
    <submittedName>
        <fullName evidence="2">Acetyltransferase (GNAT) family protein</fullName>
    </submittedName>
</protein>
<dbReference type="CDD" id="cd04301">
    <property type="entry name" value="NAT_SF"/>
    <property type="match status" value="1"/>
</dbReference>
<proteinExistence type="predicted"/>
<evidence type="ECO:0000259" key="1">
    <source>
        <dbReference type="PROSITE" id="PS51186"/>
    </source>
</evidence>
<dbReference type="PROSITE" id="PS51186">
    <property type="entry name" value="GNAT"/>
    <property type="match status" value="1"/>
</dbReference>
<dbReference type="Pfam" id="PF00583">
    <property type="entry name" value="Acetyltransf_1"/>
    <property type="match status" value="1"/>
</dbReference>
<reference evidence="2 3" key="1">
    <citation type="submission" date="2016-11" db="EMBL/GenBank/DDBJ databases">
        <authorList>
            <person name="Jaros S."/>
            <person name="Januszkiewicz K."/>
            <person name="Wedrychowicz H."/>
        </authorList>
    </citation>
    <scope>NUCLEOTIDE SEQUENCE [LARGE SCALE GENOMIC DNA]</scope>
    <source>
        <strain evidence="2 3">DSM 18899</strain>
    </source>
</reference>
<dbReference type="OrthoDB" id="8595358at2"/>
<feature type="domain" description="N-acetyltransferase" evidence="1">
    <location>
        <begin position="14"/>
        <end position="151"/>
    </location>
</feature>
<keyword evidence="2" id="KW-0808">Transferase</keyword>
<evidence type="ECO:0000313" key="2">
    <source>
        <dbReference type="EMBL" id="SFZ75780.1"/>
    </source>
</evidence>
<dbReference type="STRING" id="1121279.SAMN02745887_01734"/>
<evidence type="ECO:0000313" key="3">
    <source>
        <dbReference type="Proteomes" id="UP000186513"/>
    </source>
</evidence>
<name>A0A1K2HG69_9NEIS</name>
<dbReference type="EMBL" id="FPKR01000006">
    <property type="protein sequence ID" value="SFZ75780.1"/>
    <property type="molecule type" value="Genomic_DNA"/>
</dbReference>
<dbReference type="InterPro" id="IPR000182">
    <property type="entry name" value="GNAT_dom"/>
</dbReference>
<accession>A0A1K2HG69</accession>
<dbReference type="GO" id="GO:0016747">
    <property type="term" value="F:acyltransferase activity, transferring groups other than amino-acyl groups"/>
    <property type="evidence" value="ECO:0007669"/>
    <property type="project" value="InterPro"/>
</dbReference>
<organism evidence="2 3">
    <name type="scientific">Chitinimonas taiwanensis DSM 18899</name>
    <dbReference type="NCBI Taxonomy" id="1121279"/>
    <lineage>
        <taxon>Bacteria</taxon>
        <taxon>Pseudomonadati</taxon>
        <taxon>Pseudomonadota</taxon>
        <taxon>Betaproteobacteria</taxon>
        <taxon>Neisseriales</taxon>
        <taxon>Chitinibacteraceae</taxon>
        <taxon>Chitinimonas</taxon>
    </lineage>
</organism>
<gene>
    <name evidence="2" type="ORF">SAMN02745887_01734</name>
</gene>
<keyword evidence="3" id="KW-1185">Reference proteome</keyword>
<dbReference type="Gene3D" id="3.40.630.30">
    <property type="match status" value="1"/>
</dbReference>
<dbReference type="InterPro" id="IPR016181">
    <property type="entry name" value="Acyl_CoA_acyltransferase"/>
</dbReference>
<sequence length="152" mass="17109">MSVRLERLTAVDPQLFRRLADLFGAARLAAMPELPVQHTPAENAEYLQGCLPDSEIWLARDAQDALLGFIVFDADWIDHLYLAPSAWRQGIGTQLVLRALADGRARQLWCFQENRSACAFYESLGFVAVESTAGEANEEKRPDVRYRHPGLH</sequence>